<keyword evidence="4" id="KW-1185">Reference proteome</keyword>
<dbReference type="Gene3D" id="3.20.20.370">
    <property type="entry name" value="Glycoside hydrolase/deacetylase"/>
    <property type="match status" value="1"/>
</dbReference>
<keyword evidence="1" id="KW-1133">Transmembrane helix</keyword>
<evidence type="ECO:0000313" key="3">
    <source>
        <dbReference type="EMBL" id="PKQ45484.1"/>
    </source>
</evidence>
<evidence type="ECO:0000259" key="2">
    <source>
        <dbReference type="PROSITE" id="PS51677"/>
    </source>
</evidence>
<feature type="transmembrane region" description="Helical" evidence="1">
    <location>
        <begin position="30"/>
        <end position="50"/>
    </location>
</feature>
<sequence>MLNFKSISYITLLTIIAIAVCSISKNCSWLLILLPIFLWLFITIIGSFSMRANFFLKSFTSKKLIESKKIAITFDDGPHPELTYTILDILDRYNTKATFFCIGNKVEQHPEILKEIAKRGHCIGNHSYSHSVNISFSSKSKWLEEIHKTDAILKKIIGKAPLYFRPPFGVTTPNLANALKETRHTVIGWNNRSFDTVIKNKNLVLKRIINQISIGDIILFHDTQPNTPYILEHLLLHLKQHKIEAITINDLLNEN</sequence>
<dbReference type="SUPFAM" id="SSF88713">
    <property type="entry name" value="Glycoside hydrolase/deacetylase"/>
    <property type="match status" value="1"/>
</dbReference>
<comment type="caution">
    <text evidence="3">The sequence shown here is derived from an EMBL/GenBank/DDBJ whole genome shotgun (WGS) entry which is preliminary data.</text>
</comment>
<feature type="domain" description="NodB homology" evidence="2">
    <location>
        <begin position="68"/>
        <end position="246"/>
    </location>
</feature>
<dbReference type="InterPro" id="IPR011330">
    <property type="entry name" value="Glyco_hydro/deAcase_b/a-brl"/>
</dbReference>
<dbReference type="InterPro" id="IPR002509">
    <property type="entry name" value="NODB_dom"/>
</dbReference>
<proteinExistence type="predicted"/>
<keyword evidence="1" id="KW-0472">Membrane</keyword>
<protein>
    <submittedName>
        <fullName evidence="3">Polysaccharide deacetylase family protein</fullName>
    </submittedName>
</protein>
<reference evidence="3 4" key="1">
    <citation type="submission" date="2017-12" db="EMBL/GenBank/DDBJ databases">
        <title>Confluentibacter flavum sp. nov., isolated from the saline lake.</title>
        <authorList>
            <person name="Yu L."/>
        </authorList>
    </citation>
    <scope>NUCLEOTIDE SEQUENCE [LARGE SCALE GENOMIC DNA]</scope>
    <source>
        <strain evidence="3 4">3B</strain>
    </source>
</reference>
<feature type="transmembrane region" description="Helical" evidence="1">
    <location>
        <begin position="6"/>
        <end position="23"/>
    </location>
</feature>
<dbReference type="Pfam" id="PF01522">
    <property type="entry name" value="Polysacc_deac_1"/>
    <property type="match status" value="1"/>
</dbReference>
<gene>
    <name evidence="3" type="ORF">CSW08_07950</name>
</gene>
<dbReference type="Proteomes" id="UP000233435">
    <property type="component" value="Unassembled WGS sequence"/>
</dbReference>
<dbReference type="GO" id="GO:0005975">
    <property type="term" value="P:carbohydrate metabolic process"/>
    <property type="evidence" value="ECO:0007669"/>
    <property type="project" value="InterPro"/>
</dbReference>
<name>A0A2N3HKS2_9FLAO</name>
<dbReference type="AlphaFoldDB" id="A0A2N3HKS2"/>
<evidence type="ECO:0000256" key="1">
    <source>
        <dbReference type="SAM" id="Phobius"/>
    </source>
</evidence>
<dbReference type="CDD" id="cd10917">
    <property type="entry name" value="CE4_NodB_like_6s_7s"/>
    <property type="match status" value="1"/>
</dbReference>
<dbReference type="InterPro" id="IPR050248">
    <property type="entry name" value="Polysacc_deacetylase_ArnD"/>
</dbReference>
<keyword evidence="1" id="KW-0812">Transmembrane</keyword>
<dbReference type="PANTHER" id="PTHR10587">
    <property type="entry name" value="GLYCOSYL TRANSFERASE-RELATED"/>
    <property type="match status" value="1"/>
</dbReference>
<accession>A0A2N3HKS2</accession>
<dbReference type="EMBL" id="PJEO01000024">
    <property type="protein sequence ID" value="PKQ45484.1"/>
    <property type="molecule type" value="Genomic_DNA"/>
</dbReference>
<dbReference type="PROSITE" id="PS51677">
    <property type="entry name" value="NODB"/>
    <property type="match status" value="1"/>
</dbReference>
<organism evidence="3 4">
    <name type="scientific">Confluentibacter flavum</name>
    <dbReference type="NCBI Taxonomy" id="1909700"/>
    <lineage>
        <taxon>Bacteria</taxon>
        <taxon>Pseudomonadati</taxon>
        <taxon>Bacteroidota</taxon>
        <taxon>Flavobacteriia</taxon>
        <taxon>Flavobacteriales</taxon>
        <taxon>Flavobacteriaceae</taxon>
        <taxon>Confluentibacter</taxon>
    </lineage>
</organism>
<evidence type="ECO:0000313" key="4">
    <source>
        <dbReference type="Proteomes" id="UP000233435"/>
    </source>
</evidence>
<dbReference type="GO" id="GO:0016810">
    <property type="term" value="F:hydrolase activity, acting on carbon-nitrogen (but not peptide) bonds"/>
    <property type="evidence" value="ECO:0007669"/>
    <property type="project" value="InterPro"/>
</dbReference>